<feature type="domain" description="Protein kinase" evidence="6">
    <location>
        <begin position="9"/>
        <end position="299"/>
    </location>
</feature>
<dbReference type="GO" id="GO:0004674">
    <property type="term" value="F:protein serine/threonine kinase activity"/>
    <property type="evidence" value="ECO:0007669"/>
    <property type="project" value="UniProtKB-KW"/>
</dbReference>
<keyword evidence="3" id="KW-0547">Nucleotide-binding</keyword>
<organism evidence="7 8">
    <name type="scientific">Tritrichomonas foetus</name>
    <dbReference type="NCBI Taxonomy" id="1144522"/>
    <lineage>
        <taxon>Eukaryota</taxon>
        <taxon>Metamonada</taxon>
        <taxon>Parabasalia</taxon>
        <taxon>Tritrichomonadida</taxon>
        <taxon>Tritrichomonadidae</taxon>
        <taxon>Tritrichomonas</taxon>
    </lineage>
</organism>
<evidence type="ECO:0000313" key="8">
    <source>
        <dbReference type="Proteomes" id="UP000179807"/>
    </source>
</evidence>
<dbReference type="OrthoDB" id="903870at2759"/>
<dbReference type="VEuPathDB" id="TrichDB:TRFO_40541"/>
<dbReference type="InterPro" id="IPR008271">
    <property type="entry name" value="Ser/Thr_kinase_AS"/>
</dbReference>
<dbReference type="Pfam" id="PF00069">
    <property type="entry name" value="Pkinase"/>
    <property type="match status" value="1"/>
</dbReference>
<keyword evidence="5" id="KW-0067">ATP-binding</keyword>
<evidence type="ECO:0000259" key="6">
    <source>
        <dbReference type="PROSITE" id="PS50011"/>
    </source>
</evidence>
<accession>A0A1J4J4R7</accession>
<dbReference type="PROSITE" id="PS00108">
    <property type="entry name" value="PROTEIN_KINASE_ST"/>
    <property type="match status" value="1"/>
</dbReference>
<sequence>MRNGIWTDFSDDDQYLDDDDMSLYQAQDAVCLYASSRGILQLFSEKDLFYIKKSYNLTSDSFNSDPDIAIMYIEREIKALTELKHPTVIQMIGYSTNIIDPNIKVDLATGGSLMEVLIAEDKGVQISGWDTTQKFIVMYGIARALSFITDKEYIYRDLKPDNILLDHDLRPLLSDFDSAKKFEYKKKPLTGIGTTEYCAPEQLQSLISNDVYYGNEATVYSFGAVIYSLFTLLRPYYHRISEEVPECNQVKASQILSKELNPPKFDDDFIYPELQDFTENLLSWDPAERLGIQDLHEIIYEIAWNIDELDSDRFDKYVNYLNFYEQTPESIPLDGTPENLKIAESRQCPLALRCASLISEGLAGTCPNISD</sequence>
<dbReference type="EMBL" id="MLAK01001429">
    <property type="protein sequence ID" value="OHS93135.1"/>
    <property type="molecule type" value="Genomic_DNA"/>
</dbReference>
<dbReference type="Proteomes" id="UP000179807">
    <property type="component" value="Unassembled WGS sequence"/>
</dbReference>
<reference evidence="7" key="1">
    <citation type="submission" date="2016-10" db="EMBL/GenBank/DDBJ databases">
        <authorList>
            <person name="Benchimol M."/>
            <person name="Almeida L.G."/>
            <person name="Vasconcelos A.T."/>
            <person name="Perreira-Neves A."/>
            <person name="Rosa I.A."/>
            <person name="Tasca T."/>
            <person name="Bogo M.R."/>
            <person name="de Souza W."/>
        </authorList>
    </citation>
    <scope>NUCLEOTIDE SEQUENCE [LARGE SCALE GENOMIC DNA]</scope>
    <source>
        <strain evidence="7">K</strain>
    </source>
</reference>
<dbReference type="RefSeq" id="XP_068346272.1">
    <property type="nucleotide sequence ID" value="XM_068513269.1"/>
</dbReference>
<protein>
    <recommendedName>
        <fullName evidence="6">Protein kinase domain-containing protein</fullName>
    </recommendedName>
</protein>
<gene>
    <name evidence="7" type="ORF">TRFO_40541</name>
</gene>
<keyword evidence="1" id="KW-0723">Serine/threonine-protein kinase</keyword>
<evidence type="ECO:0000256" key="4">
    <source>
        <dbReference type="ARBA" id="ARBA00022777"/>
    </source>
</evidence>
<keyword evidence="8" id="KW-1185">Reference proteome</keyword>
<evidence type="ECO:0000256" key="2">
    <source>
        <dbReference type="ARBA" id="ARBA00022679"/>
    </source>
</evidence>
<dbReference type="PANTHER" id="PTHR24351">
    <property type="entry name" value="RIBOSOMAL PROTEIN S6 KINASE"/>
    <property type="match status" value="1"/>
</dbReference>
<comment type="caution">
    <text evidence="7">The sequence shown here is derived from an EMBL/GenBank/DDBJ whole genome shotgun (WGS) entry which is preliminary data.</text>
</comment>
<dbReference type="AlphaFoldDB" id="A0A1J4J4R7"/>
<dbReference type="InterPro" id="IPR000719">
    <property type="entry name" value="Prot_kinase_dom"/>
</dbReference>
<dbReference type="SUPFAM" id="SSF56112">
    <property type="entry name" value="Protein kinase-like (PK-like)"/>
    <property type="match status" value="1"/>
</dbReference>
<keyword evidence="4" id="KW-0418">Kinase</keyword>
<evidence type="ECO:0000313" key="7">
    <source>
        <dbReference type="EMBL" id="OHS93135.1"/>
    </source>
</evidence>
<proteinExistence type="predicted"/>
<dbReference type="SMART" id="SM00220">
    <property type="entry name" value="S_TKc"/>
    <property type="match status" value="1"/>
</dbReference>
<dbReference type="PROSITE" id="PS50011">
    <property type="entry name" value="PROTEIN_KINASE_DOM"/>
    <property type="match status" value="1"/>
</dbReference>
<dbReference type="GeneID" id="94847973"/>
<keyword evidence="2" id="KW-0808">Transferase</keyword>
<dbReference type="InterPro" id="IPR011009">
    <property type="entry name" value="Kinase-like_dom_sf"/>
</dbReference>
<evidence type="ECO:0000256" key="1">
    <source>
        <dbReference type="ARBA" id="ARBA00022527"/>
    </source>
</evidence>
<evidence type="ECO:0000256" key="5">
    <source>
        <dbReference type="ARBA" id="ARBA00022840"/>
    </source>
</evidence>
<dbReference type="GO" id="GO:0005524">
    <property type="term" value="F:ATP binding"/>
    <property type="evidence" value="ECO:0007669"/>
    <property type="project" value="UniProtKB-KW"/>
</dbReference>
<evidence type="ECO:0000256" key="3">
    <source>
        <dbReference type="ARBA" id="ARBA00022741"/>
    </source>
</evidence>
<dbReference type="Gene3D" id="1.10.510.10">
    <property type="entry name" value="Transferase(Phosphotransferase) domain 1"/>
    <property type="match status" value="1"/>
</dbReference>
<name>A0A1J4J4R7_9EUKA</name>